<evidence type="ECO:0000313" key="2">
    <source>
        <dbReference type="Proteomes" id="UP001597394"/>
    </source>
</evidence>
<evidence type="ECO:0000313" key="1">
    <source>
        <dbReference type="EMBL" id="MFD2544973.1"/>
    </source>
</evidence>
<gene>
    <name evidence="1" type="ORF">ACFSO8_05800</name>
</gene>
<dbReference type="RefSeq" id="WP_255928511.1">
    <property type="nucleotide sequence ID" value="NZ_JANFQP010000001.1"/>
</dbReference>
<dbReference type="Proteomes" id="UP001597394">
    <property type="component" value="Unassembled WGS sequence"/>
</dbReference>
<comment type="caution">
    <text evidence="1">The sequence shown here is derived from an EMBL/GenBank/DDBJ whole genome shotgun (WGS) entry which is preliminary data.</text>
</comment>
<reference evidence="2" key="1">
    <citation type="journal article" date="2019" name="Int. J. Syst. Evol. Microbiol.">
        <title>The Global Catalogue of Microorganisms (GCM) 10K type strain sequencing project: providing services to taxonomists for standard genome sequencing and annotation.</title>
        <authorList>
            <consortium name="The Broad Institute Genomics Platform"/>
            <consortium name="The Broad Institute Genome Sequencing Center for Infectious Disease"/>
            <person name="Wu L."/>
            <person name="Ma J."/>
        </authorList>
    </citation>
    <scope>NUCLEOTIDE SEQUENCE [LARGE SCALE GENOMIC DNA]</scope>
    <source>
        <strain evidence="2">KCTC 52204</strain>
    </source>
</reference>
<name>A0ABW5K7U7_9FLAO</name>
<organism evidence="1 2">
    <name type="scientific">Kaistella montana</name>
    <dbReference type="NCBI Taxonomy" id="1849733"/>
    <lineage>
        <taxon>Bacteria</taxon>
        <taxon>Pseudomonadati</taxon>
        <taxon>Bacteroidota</taxon>
        <taxon>Flavobacteriia</taxon>
        <taxon>Flavobacteriales</taxon>
        <taxon>Weeksellaceae</taxon>
        <taxon>Chryseobacterium group</taxon>
        <taxon>Kaistella</taxon>
    </lineage>
</organism>
<protein>
    <submittedName>
        <fullName evidence="1">Uncharacterized protein</fullName>
    </submittedName>
</protein>
<dbReference type="EMBL" id="JBHULG010000001">
    <property type="protein sequence ID" value="MFD2544973.1"/>
    <property type="molecule type" value="Genomic_DNA"/>
</dbReference>
<keyword evidence="2" id="KW-1185">Reference proteome</keyword>
<proteinExistence type="predicted"/>
<accession>A0ABW5K7U7</accession>
<sequence length="51" mass="6126">MIDYVMHYDYISQELCANKRKPVLHYNGNCYLTKELTKISKIIPIQEHQNQ</sequence>